<protein>
    <submittedName>
        <fullName evidence="2">Chromosome partitioning protein</fullName>
    </submittedName>
</protein>
<dbReference type="CDD" id="cd02042">
    <property type="entry name" value="ParAB_family"/>
    <property type="match status" value="1"/>
</dbReference>
<dbReference type="SUPFAM" id="SSF52540">
    <property type="entry name" value="P-loop containing nucleoside triphosphate hydrolases"/>
    <property type="match status" value="1"/>
</dbReference>
<reference evidence="2 3" key="1">
    <citation type="submission" date="2016-10" db="EMBL/GenBank/DDBJ databases">
        <authorList>
            <person name="de Groot N.N."/>
        </authorList>
    </citation>
    <scope>NUCLEOTIDE SEQUENCE [LARGE SCALE GENOMIC DNA]</scope>
    <source>
        <strain evidence="2 3">Z108</strain>
    </source>
</reference>
<dbReference type="AlphaFoldDB" id="A0A1I3I6K2"/>
<feature type="domain" description="AAA" evidence="1">
    <location>
        <begin position="1"/>
        <end position="181"/>
    </location>
</feature>
<dbReference type="InterPro" id="IPR025669">
    <property type="entry name" value="AAA_dom"/>
</dbReference>
<accession>A0A1I3I6K2</accession>
<dbReference type="EMBL" id="FOQK01000039">
    <property type="protein sequence ID" value="SFI43556.1"/>
    <property type="molecule type" value="Genomic_DNA"/>
</dbReference>
<dbReference type="InterPro" id="IPR027417">
    <property type="entry name" value="P-loop_NTPase"/>
</dbReference>
<dbReference type="Pfam" id="PF13614">
    <property type="entry name" value="AAA_31"/>
    <property type="match status" value="1"/>
</dbReference>
<dbReference type="Proteomes" id="UP000183639">
    <property type="component" value="Unassembled WGS sequence"/>
</dbReference>
<dbReference type="PANTHER" id="PTHR13696:SF99">
    <property type="entry name" value="COBYRINIC ACID AC-DIAMIDE SYNTHASE"/>
    <property type="match status" value="1"/>
</dbReference>
<organism evidence="2 3">
    <name type="scientific">Selenomonas ruminantium</name>
    <dbReference type="NCBI Taxonomy" id="971"/>
    <lineage>
        <taxon>Bacteria</taxon>
        <taxon>Bacillati</taxon>
        <taxon>Bacillota</taxon>
        <taxon>Negativicutes</taxon>
        <taxon>Selenomonadales</taxon>
        <taxon>Selenomonadaceae</taxon>
        <taxon>Selenomonas</taxon>
    </lineage>
</organism>
<proteinExistence type="predicted"/>
<evidence type="ECO:0000313" key="3">
    <source>
        <dbReference type="Proteomes" id="UP000183639"/>
    </source>
</evidence>
<evidence type="ECO:0000313" key="2">
    <source>
        <dbReference type="EMBL" id="SFI43556.1"/>
    </source>
</evidence>
<dbReference type="RefSeq" id="WP_075445807.1">
    <property type="nucleotide sequence ID" value="NZ_FOQK01000039.1"/>
</dbReference>
<sequence length="264" mass="28816">MKIIAIANQKGGVAKTTSTYNLAAAKAVASKKNRVLMIDLDPQASLTISCGLEPGTGNMEKYNICALFETDKHKQINPAECCFTVDATGLENLYLLPSDLELAVKEGNLIGTRNSDVRLYTALEQLAPYFDYCFIDCPPQLGTLLRNALTAANEVIVPSKTDYLSYRGLKALMETIEGIRSGDGARSLNPDLEFRGVIATLYKGSSNDHRDVLELLKKNYNVLGVVKDTVEVNRRLIEGLPIVLANKGAEVSGVYKNIADKIQK</sequence>
<name>A0A1I3I6K2_SELRU</name>
<gene>
    <name evidence="2" type="ORF">SAMN04487861_1399</name>
</gene>
<evidence type="ECO:0000259" key="1">
    <source>
        <dbReference type="Pfam" id="PF13614"/>
    </source>
</evidence>
<dbReference type="InterPro" id="IPR050678">
    <property type="entry name" value="DNA_Partitioning_ATPase"/>
</dbReference>
<dbReference type="Gene3D" id="3.40.50.300">
    <property type="entry name" value="P-loop containing nucleotide triphosphate hydrolases"/>
    <property type="match status" value="1"/>
</dbReference>
<dbReference type="PANTHER" id="PTHR13696">
    <property type="entry name" value="P-LOOP CONTAINING NUCLEOSIDE TRIPHOSPHATE HYDROLASE"/>
    <property type="match status" value="1"/>
</dbReference>